<accession>A0A6J5UBV6</accession>
<protein>
    <submittedName>
        <fullName evidence="2">Uncharacterized protein</fullName>
    </submittedName>
</protein>
<evidence type="ECO:0000256" key="1">
    <source>
        <dbReference type="SAM" id="MobiDB-lite"/>
    </source>
</evidence>
<reference evidence="2 3" key="1">
    <citation type="submission" date="2020-05" db="EMBL/GenBank/DDBJ databases">
        <authorList>
            <person name="Campoy J."/>
            <person name="Schneeberger K."/>
            <person name="Spophaly S."/>
        </authorList>
    </citation>
    <scope>NUCLEOTIDE SEQUENCE [LARGE SCALE GENOMIC DNA]</scope>
    <source>
        <strain evidence="2">PruArmRojPasFocal</strain>
    </source>
</reference>
<dbReference type="Proteomes" id="UP000507222">
    <property type="component" value="Unassembled WGS sequence"/>
</dbReference>
<dbReference type="EMBL" id="CAEKDK010000003">
    <property type="protein sequence ID" value="CAB4273663.1"/>
    <property type="molecule type" value="Genomic_DNA"/>
</dbReference>
<feature type="compositionally biased region" description="Basic and acidic residues" evidence="1">
    <location>
        <begin position="1"/>
        <end position="17"/>
    </location>
</feature>
<organism evidence="2 3">
    <name type="scientific">Prunus armeniaca</name>
    <name type="common">Apricot</name>
    <name type="synonym">Armeniaca vulgaris</name>
    <dbReference type="NCBI Taxonomy" id="36596"/>
    <lineage>
        <taxon>Eukaryota</taxon>
        <taxon>Viridiplantae</taxon>
        <taxon>Streptophyta</taxon>
        <taxon>Embryophyta</taxon>
        <taxon>Tracheophyta</taxon>
        <taxon>Spermatophyta</taxon>
        <taxon>Magnoliopsida</taxon>
        <taxon>eudicotyledons</taxon>
        <taxon>Gunneridae</taxon>
        <taxon>Pentapetalae</taxon>
        <taxon>rosids</taxon>
        <taxon>fabids</taxon>
        <taxon>Rosales</taxon>
        <taxon>Rosaceae</taxon>
        <taxon>Amygdaloideae</taxon>
        <taxon>Amygdaleae</taxon>
        <taxon>Prunus</taxon>
    </lineage>
</organism>
<proteinExistence type="predicted"/>
<name>A0A6J5UBV6_PRUAR</name>
<evidence type="ECO:0000313" key="2">
    <source>
        <dbReference type="EMBL" id="CAB4273663.1"/>
    </source>
</evidence>
<dbReference type="AlphaFoldDB" id="A0A6J5UBV6"/>
<gene>
    <name evidence="2" type="ORF">CURHAP_LOCUS21685</name>
</gene>
<evidence type="ECO:0000313" key="3">
    <source>
        <dbReference type="Proteomes" id="UP000507222"/>
    </source>
</evidence>
<feature type="region of interest" description="Disordered" evidence="1">
    <location>
        <begin position="1"/>
        <end position="38"/>
    </location>
</feature>
<sequence length="73" mass="7794">MEKVTILRHGESLDSKTKGNNGAEAGADRGFEVSGGGKDRHVRWIGVRVVARAQCAPAAVVFEEEAGIEGCRR</sequence>